<protein>
    <submittedName>
        <fullName evidence="9">L-arabinose transport system permease protein AraP</fullName>
    </submittedName>
</protein>
<keyword evidence="6 7" id="KW-0472">Membrane</keyword>
<dbReference type="InterPro" id="IPR035906">
    <property type="entry name" value="MetI-like_sf"/>
</dbReference>
<dbReference type="Proteomes" id="UP000838821">
    <property type="component" value="Unassembled WGS sequence"/>
</dbReference>
<evidence type="ECO:0000313" key="9">
    <source>
        <dbReference type="EMBL" id="CAH1225579.1"/>
    </source>
</evidence>
<evidence type="ECO:0000259" key="8">
    <source>
        <dbReference type="PROSITE" id="PS50928"/>
    </source>
</evidence>
<proteinExistence type="inferred from homology"/>
<feature type="transmembrane region" description="Helical" evidence="7">
    <location>
        <begin position="12"/>
        <end position="38"/>
    </location>
</feature>
<dbReference type="SUPFAM" id="SSF160964">
    <property type="entry name" value="MalF N-terminal region-like"/>
    <property type="match status" value="1"/>
</dbReference>
<feature type="transmembrane region" description="Helical" evidence="7">
    <location>
        <begin position="199"/>
        <end position="221"/>
    </location>
</feature>
<evidence type="ECO:0000256" key="4">
    <source>
        <dbReference type="ARBA" id="ARBA00022692"/>
    </source>
</evidence>
<feature type="transmembrane region" description="Helical" evidence="7">
    <location>
        <begin position="261"/>
        <end position="281"/>
    </location>
</feature>
<keyword evidence="10" id="KW-1185">Reference proteome</keyword>
<dbReference type="PROSITE" id="PS50928">
    <property type="entry name" value="ABC_TM1"/>
    <property type="match status" value="1"/>
</dbReference>
<comment type="caution">
    <text evidence="9">The sequence shown here is derived from an EMBL/GenBank/DDBJ whole genome shotgun (WGS) entry which is preliminary data.</text>
</comment>
<dbReference type="InterPro" id="IPR051393">
    <property type="entry name" value="ABC_transporter_permease"/>
</dbReference>
<evidence type="ECO:0000256" key="7">
    <source>
        <dbReference type="RuleBase" id="RU363032"/>
    </source>
</evidence>
<dbReference type="PANTHER" id="PTHR30193:SF37">
    <property type="entry name" value="INNER MEMBRANE ABC TRANSPORTER PERMEASE PROTEIN YCJO"/>
    <property type="match status" value="1"/>
</dbReference>
<evidence type="ECO:0000256" key="6">
    <source>
        <dbReference type="ARBA" id="ARBA00023136"/>
    </source>
</evidence>
<evidence type="ECO:0000313" key="10">
    <source>
        <dbReference type="Proteomes" id="UP000838821"/>
    </source>
</evidence>
<keyword evidence="3" id="KW-1003">Cell membrane</keyword>
<evidence type="ECO:0000256" key="2">
    <source>
        <dbReference type="ARBA" id="ARBA00022448"/>
    </source>
</evidence>
<dbReference type="Pfam" id="PF00528">
    <property type="entry name" value="BPD_transp_1"/>
    <property type="match status" value="1"/>
</dbReference>
<feature type="transmembrane region" description="Helical" evidence="7">
    <location>
        <begin position="72"/>
        <end position="93"/>
    </location>
</feature>
<evidence type="ECO:0000256" key="5">
    <source>
        <dbReference type="ARBA" id="ARBA00022989"/>
    </source>
</evidence>
<evidence type="ECO:0000256" key="3">
    <source>
        <dbReference type="ARBA" id="ARBA00022475"/>
    </source>
</evidence>
<dbReference type="Gene3D" id="1.10.3720.10">
    <property type="entry name" value="MetI-like"/>
    <property type="match status" value="1"/>
</dbReference>
<comment type="subcellular location">
    <subcellularLocation>
        <location evidence="1 7">Cell membrane</location>
        <topology evidence="1 7">Multi-pass membrane protein</topology>
    </subcellularLocation>
</comment>
<dbReference type="CDD" id="cd06261">
    <property type="entry name" value="TM_PBP2"/>
    <property type="match status" value="1"/>
</dbReference>
<organism evidence="9 10">
    <name type="scientific">Paenibacillus allorhizoplanae</name>
    <dbReference type="NCBI Taxonomy" id="2905648"/>
    <lineage>
        <taxon>Bacteria</taxon>
        <taxon>Bacillati</taxon>
        <taxon>Bacillota</taxon>
        <taxon>Bacilli</taxon>
        <taxon>Bacillales</taxon>
        <taxon>Paenibacillaceae</taxon>
        <taxon>Paenibacillus</taxon>
    </lineage>
</organism>
<sequence length="289" mass="32373">MNARWSRRLIPYLLILPNVLIYFIFIFVPLLCVVYLSFTSYSMLSPGKWIGLSNYARMFNDSIFMGAVGNTLVFWLVTVIPQMLIGLVLAVLLNSKIRGMAIFRAGIYLPSVISGVAVSMTWLYLYDNKNGPFNAILKWLHFSGINWLGDTHYSLMSISILGIWVGTGYAMIIYLAGLQSIDAQLYEAASIDGATGLRSFLRITVPLLNPMTFFIFVTATIRSFQVFDYVYIMTKGGPLNSTNTIVNQIVDTSFGQYEMGYASALSIFLLIITLAVTLINYRVGTRTLE</sequence>
<feature type="transmembrane region" description="Helical" evidence="7">
    <location>
        <begin position="105"/>
        <end position="125"/>
    </location>
</feature>
<dbReference type="SUPFAM" id="SSF161098">
    <property type="entry name" value="MetI-like"/>
    <property type="match status" value="1"/>
</dbReference>
<evidence type="ECO:0000256" key="1">
    <source>
        <dbReference type="ARBA" id="ARBA00004651"/>
    </source>
</evidence>
<feature type="transmembrane region" description="Helical" evidence="7">
    <location>
        <begin position="153"/>
        <end position="178"/>
    </location>
</feature>
<name>A0ABM9CVC7_9BACL</name>
<dbReference type="EMBL" id="CAKMMW010000025">
    <property type="protein sequence ID" value="CAH1225579.1"/>
    <property type="molecule type" value="Genomic_DNA"/>
</dbReference>
<keyword evidence="5 7" id="KW-1133">Transmembrane helix</keyword>
<reference evidence="9" key="1">
    <citation type="submission" date="2022-01" db="EMBL/GenBank/DDBJ databases">
        <authorList>
            <person name="Criscuolo A."/>
        </authorList>
    </citation>
    <scope>NUCLEOTIDE SEQUENCE</scope>
    <source>
        <strain evidence="9">CIP111891</strain>
    </source>
</reference>
<feature type="domain" description="ABC transmembrane type-1" evidence="8">
    <location>
        <begin position="68"/>
        <end position="280"/>
    </location>
</feature>
<dbReference type="PANTHER" id="PTHR30193">
    <property type="entry name" value="ABC TRANSPORTER PERMEASE PROTEIN"/>
    <property type="match status" value="1"/>
</dbReference>
<gene>
    <name evidence="9" type="primary">araP_5</name>
    <name evidence="9" type="ORF">PAECIP111891_05831</name>
</gene>
<accession>A0ABM9CVC7</accession>
<keyword evidence="2 7" id="KW-0813">Transport</keyword>
<dbReference type="RefSeq" id="WP_236291945.1">
    <property type="nucleotide sequence ID" value="NZ_CAKMMW010000025.1"/>
</dbReference>
<keyword evidence="4 7" id="KW-0812">Transmembrane</keyword>
<comment type="similarity">
    <text evidence="7">Belongs to the binding-protein-dependent transport system permease family.</text>
</comment>
<dbReference type="InterPro" id="IPR000515">
    <property type="entry name" value="MetI-like"/>
</dbReference>